<reference evidence="1 2" key="1">
    <citation type="submission" date="2020-06" db="EMBL/GenBank/DDBJ databases">
        <authorList>
            <person name="Kim S.-J."/>
            <person name="Park S.-J."/>
        </authorList>
    </citation>
    <scope>NUCLEOTIDE SEQUENCE [LARGE SCALE GENOMIC DNA]</scope>
    <source>
        <strain evidence="1 2">SW-151</strain>
    </source>
</reference>
<proteinExistence type="predicted"/>
<evidence type="ECO:0000313" key="2">
    <source>
        <dbReference type="Proteomes" id="UP000652427"/>
    </source>
</evidence>
<dbReference type="Gene3D" id="1.10.10.60">
    <property type="entry name" value="Homeodomain-like"/>
    <property type="match status" value="1"/>
</dbReference>
<keyword evidence="2" id="KW-1185">Reference proteome</keyword>
<dbReference type="RefSeq" id="WP_176279764.1">
    <property type="nucleotide sequence ID" value="NZ_JABWMH010000003.1"/>
</dbReference>
<name>A0ABX2N3V4_9SPHN</name>
<comment type="caution">
    <text evidence="1">The sequence shown here is derived from an EMBL/GenBank/DDBJ whole genome shotgun (WGS) entry which is preliminary data.</text>
</comment>
<evidence type="ECO:0008006" key="3">
    <source>
        <dbReference type="Google" id="ProtNLM"/>
    </source>
</evidence>
<gene>
    <name evidence="1" type="ORF">HUO14_10030</name>
</gene>
<dbReference type="Proteomes" id="UP000652427">
    <property type="component" value="Unassembled WGS sequence"/>
</dbReference>
<sequence length="162" mass="18599">MAKSEIRGLYDDRRKLKFLKELAISSHIKNSATAANVSVSTVYLWRERDPEFFRAWMRSLAAGYELLEVDMLERARNGVEKPVFHEGKEVARVRHYNDGIGVKLLLAHRHMVAMTRAAEEDINPEQVRASLDRKLADMREKLLKREALAEGRTGSTAFDNDE</sequence>
<accession>A0ABX2N3V4</accession>
<organism evidence="1 2">
    <name type="scientific">Parasphingorhabdus flavimaris</name>
    <dbReference type="NCBI Taxonomy" id="266812"/>
    <lineage>
        <taxon>Bacteria</taxon>
        <taxon>Pseudomonadati</taxon>
        <taxon>Pseudomonadota</taxon>
        <taxon>Alphaproteobacteria</taxon>
        <taxon>Sphingomonadales</taxon>
        <taxon>Sphingomonadaceae</taxon>
        <taxon>Parasphingorhabdus</taxon>
    </lineage>
</organism>
<evidence type="ECO:0000313" key="1">
    <source>
        <dbReference type="EMBL" id="NVD28241.1"/>
    </source>
</evidence>
<protein>
    <recommendedName>
        <fullName evidence="3">Terminase</fullName>
    </recommendedName>
</protein>
<dbReference type="EMBL" id="JABWMH010000003">
    <property type="protein sequence ID" value="NVD28241.1"/>
    <property type="molecule type" value="Genomic_DNA"/>
</dbReference>